<keyword evidence="5" id="KW-1185">Reference proteome</keyword>
<dbReference type="Proteomes" id="UP000809440">
    <property type="component" value="Unassembled WGS sequence"/>
</dbReference>
<accession>A0A9Q2P7S0</accession>
<evidence type="ECO:0000313" key="4">
    <source>
        <dbReference type="Proteomes" id="UP000755667"/>
    </source>
</evidence>
<gene>
    <name evidence="2" type="ORF">JQX41_20695</name>
    <name evidence="3" type="ORF">JQX48_20715</name>
</gene>
<evidence type="ECO:0008006" key="6">
    <source>
        <dbReference type="Google" id="ProtNLM"/>
    </source>
</evidence>
<feature type="chain" id="PRO_5040112394" description="Lipoprotein" evidence="1">
    <location>
        <begin position="29"/>
        <end position="89"/>
    </location>
</feature>
<evidence type="ECO:0000313" key="3">
    <source>
        <dbReference type="EMBL" id="MBM2419414.1"/>
    </source>
</evidence>
<evidence type="ECO:0000313" key="2">
    <source>
        <dbReference type="EMBL" id="MBM2414743.1"/>
    </source>
</evidence>
<dbReference type="RefSeq" id="WP_138487623.1">
    <property type="nucleotide sequence ID" value="NZ_JAFBWU010000018.1"/>
</dbReference>
<organism evidence="2 4">
    <name type="scientific">Marivita cryptomonadis</name>
    <dbReference type="NCBI Taxonomy" id="505252"/>
    <lineage>
        <taxon>Bacteria</taxon>
        <taxon>Pseudomonadati</taxon>
        <taxon>Pseudomonadota</taxon>
        <taxon>Alphaproteobacteria</taxon>
        <taxon>Rhodobacterales</taxon>
        <taxon>Roseobacteraceae</taxon>
        <taxon>Marivita</taxon>
    </lineage>
</organism>
<dbReference type="EMBL" id="JAFBXE010000018">
    <property type="protein sequence ID" value="MBM2414743.1"/>
    <property type="molecule type" value="Genomic_DNA"/>
</dbReference>
<evidence type="ECO:0000256" key="1">
    <source>
        <dbReference type="SAM" id="SignalP"/>
    </source>
</evidence>
<feature type="signal peptide" evidence="1">
    <location>
        <begin position="1"/>
        <end position="28"/>
    </location>
</feature>
<dbReference type="EMBL" id="JAFBXF010000018">
    <property type="protein sequence ID" value="MBM2419414.1"/>
    <property type="molecule type" value="Genomic_DNA"/>
</dbReference>
<dbReference type="Proteomes" id="UP000755667">
    <property type="component" value="Unassembled WGS sequence"/>
</dbReference>
<protein>
    <recommendedName>
        <fullName evidence="6">Lipoprotein</fullName>
    </recommendedName>
</protein>
<proteinExistence type="predicted"/>
<keyword evidence="1" id="KW-0732">Signal</keyword>
<reference evidence="2 5" key="1">
    <citation type="submission" date="2021-01" db="EMBL/GenBank/DDBJ databases">
        <title>Diatom-associated Roseobacters Show Island Model of Population Structure.</title>
        <authorList>
            <person name="Qu L."/>
            <person name="Feng X."/>
            <person name="Chen Y."/>
            <person name="Li L."/>
            <person name="Wang X."/>
            <person name="Hu Z."/>
            <person name="Wang H."/>
            <person name="Luo H."/>
        </authorList>
    </citation>
    <scope>NUCLEOTIDE SEQUENCE</scope>
    <source>
        <strain evidence="3 5">CC28-63</strain>
        <strain evidence="2">CC28-69</strain>
    </source>
</reference>
<comment type="caution">
    <text evidence="2">The sequence shown here is derived from an EMBL/GenBank/DDBJ whole genome shotgun (WGS) entry which is preliminary data.</text>
</comment>
<dbReference type="AlphaFoldDB" id="A0A9Q2P7S0"/>
<dbReference type="PROSITE" id="PS51257">
    <property type="entry name" value="PROKAR_LIPOPROTEIN"/>
    <property type="match status" value="1"/>
</dbReference>
<sequence length="89" mass="9872">MYTRSALLLTTVLALGACSESFSNSQNASSRPPLPENILEMAAPNQDLATAYLRPEDNCYWYMHASPVETTRLPLRTIEGNPICVKRAE</sequence>
<evidence type="ECO:0000313" key="5">
    <source>
        <dbReference type="Proteomes" id="UP000809440"/>
    </source>
</evidence>
<name>A0A9Q2P7S0_9RHOB</name>